<dbReference type="GO" id="GO:0039694">
    <property type="term" value="P:viral RNA genome replication"/>
    <property type="evidence" value="ECO:0007669"/>
    <property type="project" value="InterPro"/>
</dbReference>
<dbReference type="Gene3D" id="3.30.70.270">
    <property type="match status" value="1"/>
</dbReference>
<dbReference type="InterPro" id="IPR043502">
    <property type="entry name" value="DNA/RNA_pol_sf"/>
</dbReference>
<dbReference type="InterPro" id="IPR002166">
    <property type="entry name" value="RNA_pol_HCV"/>
</dbReference>
<dbReference type="GO" id="GO:0003723">
    <property type="term" value="F:RNA binding"/>
    <property type="evidence" value="ECO:0007669"/>
    <property type="project" value="InterPro"/>
</dbReference>
<dbReference type="GO" id="GO:0003968">
    <property type="term" value="F:RNA-directed RNA polymerase activity"/>
    <property type="evidence" value="ECO:0007669"/>
    <property type="project" value="UniProtKB-KW"/>
</dbReference>
<organism evidence="3">
    <name type="scientific">Renton virus</name>
    <dbReference type="NCBI Taxonomy" id="1888322"/>
    <lineage>
        <taxon>Viruses</taxon>
    </lineage>
</organism>
<dbReference type="InterPro" id="IPR043128">
    <property type="entry name" value="Rev_trsase/Diguanyl_cyclase"/>
</dbReference>
<keyword evidence="3" id="KW-0808">Transferase</keyword>
<dbReference type="Pfam" id="PF00998">
    <property type="entry name" value="RdRP_3"/>
    <property type="match status" value="1"/>
</dbReference>
<dbReference type="InterPro" id="IPR007094">
    <property type="entry name" value="RNA-dir_pol_PSvirus"/>
</dbReference>
<keyword evidence="3" id="KW-0696">RNA-directed RNA polymerase</keyword>
<proteinExistence type="predicted"/>
<dbReference type="EMBL" id="KX580894">
    <property type="protein sequence ID" value="AOC55070.1"/>
    <property type="molecule type" value="Genomic_RNA"/>
</dbReference>
<feature type="domain" description="RdRp catalytic" evidence="2">
    <location>
        <begin position="222"/>
        <end position="335"/>
    </location>
</feature>
<evidence type="ECO:0000259" key="2">
    <source>
        <dbReference type="PROSITE" id="PS50507"/>
    </source>
</evidence>
<sequence length="518" mass="59781">MASGEFYPTFAICLKESSDVQPLKFAGTIKSVAPYACQKRNISFNLLTHGLGYSVNLHNNCQCNEAISLCNRHGVVPDVKFDNHLWRNITRETEQFYTEHLEPSSYSELVSRYSGNKRRRYEKAQINLLCNAYENRYNYVEAFIKLDKMPTNKIKTKPPRMIQCRAAEYNLSFSRFIHPFEKTYYPKLIYGDVSGTRIVAKGLNPQERAELLLHKSKHFKRPRFFSGDHKTFDAYVNKYHLKSTHRKYKKHFNSKALHKCCKTQLLNKGLTRNGIRYNIDGTRMSGDPDTGLGNTLVNSDAIYGVLRQRGITKYSILLDGDDFVVILEDGEEITGSDFIPFGFKTEIEDSLLLSAVEFCQSRIVMTPERLTFVRNPERMLSNSRVCRKVYRPDEYVHWLASVGMCENSLYGDMPIYSAYAQSLLKFGYPSLIDRDMQRRMEGTMMDDRNKIVHPSTRVSFYEAWGVPPSVQIEVEQYLTSACMLDLDCFGHNDKPLQAAETTRRLLAKCSSSRWWYGG</sequence>
<dbReference type="SUPFAM" id="SSF56672">
    <property type="entry name" value="DNA/RNA polymerases"/>
    <property type="match status" value="1"/>
</dbReference>
<protein>
    <submittedName>
        <fullName evidence="3">RNA-dependent RNA polymerase</fullName>
    </submittedName>
</protein>
<reference evidence="3" key="1">
    <citation type="submission" date="2016-07" db="EMBL/GenBank/DDBJ databases">
        <authorList>
            <person name="Greninger A.L."/>
            <person name="Makhsous N."/>
            <person name="Shean R."/>
            <person name="Jerome K."/>
            <person name="Haman K."/>
        </authorList>
    </citation>
    <scope>NUCLEOTIDE SEQUENCE</scope>
    <source>
        <strain evidence="3">UW1</strain>
    </source>
</reference>
<dbReference type="PROSITE" id="PS50507">
    <property type="entry name" value="RDRP_SSRNA_POS"/>
    <property type="match status" value="1"/>
</dbReference>
<keyword evidence="1" id="KW-0693">Viral RNA replication</keyword>
<accession>A0A1B2RVQ6</accession>
<keyword evidence="3" id="KW-0548">Nucleotidyltransferase</keyword>
<evidence type="ECO:0000313" key="3">
    <source>
        <dbReference type="EMBL" id="AOC55070.1"/>
    </source>
</evidence>
<evidence type="ECO:0000256" key="1">
    <source>
        <dbReference type="ARBA" id="ARBA00022953"/>
    </source>
</evidence>
<name>A0A1B2RVQ6_9VIRU</name>